<dbReference type="eggNOG" id="COG1015">
    <property type="taxonomic scope" value="Bacteria"/>
</dbReference>
<feature type="domain" description="Metalloenzyme" evidence="5">
    <location>
        <begin position="5"/>
        <end position="370"/>
    </location>
</feature>
<dbReference type="InterPro" id="IPR024052">
    <property type="entry name" value="Phosphopentomutase_DeoB_cap_sf"/>
</dbReference>
<evidence type="ECO:0000256" key="2">
    <source>
        <dbReference type="ARBA" id="ARBA00022723"/>
    </source>
</evidence>
<evidence type="ECO:0000256" key="3">
    <source>
        <dbReference type="ARBA" id="ARBA00023211"/>
    </source>
</evidence>
<proteinExistence type="inferred from homology"/>
<dbReference type="RefSeq" id="WP_012934561.1">
    <property type="nucleotide sequence ID" value="NC_013739.1"/>
</dbReference>
<keyword evidence="2" id="KW-0479">Metal-binding</keyword>
<evidence type="ECO:0000313" key="6">
    <source>
        <dbReference type="EMBL" id="ADB51510.1"/>
    </source>
</evidence>
<dbReference type="Gene3D" id="3.30.70.1250">
    <property type="entry name" value="Phosphopentomutase"/>
    <property type="match status" value="1"/>
</dbReference>
<dbReference type="OrthoDB" id="9769930at2"/>
<dbReference type="Proteomes" id="UP000008229">
    <property type="component" value="Chromosome"/>
</dbReference>
<dbReference type="SUPFAM" id="SSF53649">
    <property type="entry name" value="Alkaline phosphatase-like"/>
    <property type="match status" value="1"/>
</dbReference>
<keyword evidence="3" id="KW-0464">Manganese</keyword>
<dbReference type="InterPro" id="IPR000222">
    <property type="entry name" value="PP2C_BS"/>
</dbReference>
<dbReference type="EMBL" id="CP001854">
    <property type="protein sequence ID" value="ADB51510.1"/>
    <property type="molecule type" value="Genomic_DNA"/>
</dbReference>
<dbReference type="STRING" id="469383.Cwoe_3091"/>
<dbReference type="AlphaFoldDB" id="D3FCZ8"/>
<dbReference type="PANTHER" id="PTHR21110:SF0">
    <property type="entry name" value="PHOSPHOPENTOMUTASE"/>
    <property type="match status" value="1"/>
</dbReference>
<evidence type="ECO:0000259" key="5">
    <source>
        <dbReference type="Pfam" id="PF01676"/>
    </source>
</evidence>
<dbReference type="CDD" id="cd16009">
    <property type="entry name" value="PPM"/>
    <property type="match status" value="1"/>
</dbReference>
<name>D3FCZ8_CONWI</name>
<dbReference type="PIRSF" id="PIRSF001491">
    <property type="entry name" value="Ppentomutase"/>
    <property type="match status" value="1"/>
</dbReference>
<sequence>MRARRAVVVVLDAVGAGALPDAADYGDAGTNTLGHLAELTGGLELPNLQRLGLGSILPLTGVAPAAAPVLHGRLHPLGPGKDSTTGHWELMGVVARSPRPTYPDGFPPEVIETIERASGRKVVCNAPNDGLSAIEEHGEEALRDGALIVYTSQDSVLQIAAHVNALSVQDLHRLCARVRKLMIGEHAVGRVIARPFAGVPGAFERTRDRHDFALPPQSRSHLDELREAGVATHAVGKVGQLFGGRGFDHAHAGATNAEAIDATGALLRELDAGFVFTNLIETDQVYGHRKDADGFHHALREIDTAVAGWEALLGPGDLLVLTADHGCDPAHPGTDHTREHAPLLALFDGHGGRRHDGPLADVGASVLRWLAARDAPALPGTPFV</sequence>
<accession>D3FCZ8</accession>
<dbReference type="KEGG" id="cwo:Cwoe_3091"/>
<dbReference type="PROSITE" id="PS01032">
    <property type="entry name" value="PPM_1"/>
    <property type="match status" value="1"/>
</dbReference>
<comment type="similarity">
    <text evidence="1">Belongs to the phosphopentomutase family.</text>
</comment>
<dbReference type="GO" id="GO:0000287">
    <property type="term" value="F:magnesium ion binding"/>
    <property type="evidence" value="ECO:0007669"/>
    <property type="project" value="UniProtKB-UniRule"/>
</dbReference>
<dbReference type="EC" id="5.4.2.7" evidence="4"/>
<keyword evidence="7" id="KW-1185">Reference proteome</keyword>
<dbReference type="PANTHER" id="PTHR21110">
    <property type="entry name" value="PHOSPHOPENTOMUTASE"/>
    <property type="match status" value="1"/>
</dbReference>
<evidence type="ECO:0000256" key="4">
    <source>
        <dbReference type="NCBIfam" id="TIGR01696"/>
    </source>
</evidence>
<dbReference type="GO" id="GO:0043094">
    <property type="term" value="P:metabolic compound salvage"/>
    <property type="evidence" value="ECO:0007669"/>
    <property type="project" value="UniProtKB-UniRule"/>
</dbReference>
<reference evidence="7" key="2">
    <citation type="submission" date="2010-01" db="EMBL/GenBank/DDBJ databases">
        <title>The complete genome of Conexibacter woesei DSM 14684.</title>
        <authorList>
            <consortium name="US DOE Joint Genome Institute (JGI-PGF)"/>
            <person name="Lucas S."/>
            <person name="Copeland A."/>
            <person name="Lapidus A."/>
            <person name="Glavina del Rio T."/>
            <person name="Dalin E."/>
            <person name="Tice H."/>
            <person name="Bruce D."/>
            <person name="Goodwin L."/>
            <person name="Pitluck S."/>
            <person name="Kyrpides N."/>
            <person name="Mavromatis K."/>
            <person name="Ivanova N."/>
            <person name="Mikhailova N."/>
            <person name="Chertkov O."/>
            <person name="Brettin T."/>
            <person name="Detter J.C."/>
            <person name="Han C."/>
            <person name="Larimer F."/>
            <person name="Land M."/>
            <person name="Hauser L."/>
            <person name="Markowitz V."/>
            <person name="Cheng J.-F."/>
            <person name="Hugenholtz P."/>
            <person name="Woyke T."/>
            <person name="Wu D."/>
            <person name="Pukall R."/>
            <person name="Steenblock K."/>
            <person name="Schneider S."/>
            <person name="Klenk H.-P."/>
            <person name="Eisen J.A."/>
        </authorList>
    </citation>
    <scope>NUCLEOTIDE SEQUENCE [LARGE SCALE GENOMIC DNA]</scope>
    <source>
        <strain evidence="7">DSM 14684 / CIP 108061 / JCM 11494 / NBRC 100937 / ID131577</strain>
    </source>
</reference>
<dbReference type="GO" id="GO:0005829">
    <property type="term" value="C:cytosol"/>
    <property type="evidence" value="ECO:0007669"/>
    <property type="project" value="TreeGrafter"/>
</dbReference>
<dbReference type="InterPro" id="IPR017850">
    <property type="entry name" value="Alkaline_phosphatase_core_sf"/>
</dbReference>
<dbReference type="GO" id="GO:0008973">
    <property type="term" value="F:phosphopentomutase activity"/>
    <property type="evidence" value="ECO:0007669"/>
    <property type="project" value="UniProtKB-UniRule"/>
</dbReference>
<dbReference type="Pfam" id="PF01676">
    <property type="entry name" value="Metalloenzyme"/>
    <property type="match status" value="1"/>
</dbReference>
<evidence type="ECO:0000313" key="7">
    <source>
        <dbReference type="Proteomes" id="UP000008229"/>
    </source>
</evidence>
<dbReference type="GO" id="GO:0009117">
    <property type="term" value="P:nucleotide metabolic process"/>
    <property type="evidence" value="ECO:0007669"/>
    <property type="project" value="UniProtKB-UniRule"/>
</dbReference>
<dbReference type="Gene3D" id="3.40.720.10">
    <property type="entry name" value="Alkaline Phosphatase, subunit A"/>
    <property type="match status" value="1"/>
</dbReference>
<keyword evidence="6" id="KW-0413">Isomerase</keyword>
<dbReference type="InterPro" id="IPR010045">
    <property type="entry name" value="DeoB"/>
</dbReference>
<protein>
    <recommendedName>
        <fullName evidence="4">Phosphopentomutase</fullName>
        <ecNumber evidence="4">5.4.2.7</ecNumber>
    </recommendedName>
</protein>
<reference evidence="6 7" key="1">
    <citation type="journal article" date="2010" name="Stand. Genomic Sci.">
        <title>Complete genome sequence of Conexibacter woesei type strain (ID131577).</title>
        <authorList>
            <person name="Pukall R."/>
            <person name="Lapidus A."/>
            <person name="Glavina Del Rio T."/>
            <person name="Copeland A."/>
            <person name="Tice H."/>
            <person name="Cheng J.-F."/>
            <person name="Lucas S."/>
            <person name="Chen F."/>
            <person name="Nolan M."/>
            <person name="Bruce D."/>
            <person name="Goodwin L."/>
            <person name="Pitluck S."/>
            <person name="Mavromatis K."/>
            <person name="Ivanova N."/>
            <person name="Ovchinnikova G."/>
            <person name="Pati A."/>
            <person name="Chen A."/>
            <person name="Palaniappan K."/>
            <person name="Land M."/>
            <person name="Hauser L."/>
            <person name="Chang Y.-J."/>
            <person name="Jeffries C.D."/>
            <person name="Chain P."/>
            <person name="Meincke L."/>
            <person name="Sims D."/>
            <person name="Brettin T."/>
            <person name="Detter J.C."/>
            <person name="Rohde M."/>
            <person name="Goeker M."/>
            <person name="Bristow J."/>
            <person name="Eisen J.A."/>
            <person name="Markowitz V."/>
            <person name="Kyrpides N.C."/>
            <person name="Klenk H.-P."/>
            <person name="Hugenholtz P."/>
        </authorList>
    </citation>
    <scope>NUCLEOTIDE SEQUENCE [LARGE SCALE GENOMIC DNA]</scope>
    <source>
        <strain evidence="7">DSM 14684 / CIP 108061 / JCM 11494 / NBRC 100937 / ID131577</strain>
    </source>
</reference>
<gene>
    <name evidence="6" type="ordered locus">Cwoe_3091</name>
</gene>
<organism evidence="6 7">
    <name type="scientific">Conexibacter woesei (strain DSM 14684 / CCUG 47730 / CIP 108061 / JCM 11494 / NBRC 100937 / ID131577)</name>
    <dbReference type="NCBI Taxonomy" id="469383"/>
    <lineage>
        <taxon>Bacteria</taxon>
        <taxon>Bacillati</taxon>
        <taxon>Actinomycetota</taxon>
        <taxon>Thermoleophilia</taxon>
        <taxon>Solirubrobacterales</taxon>
        <taxon>Conexibacteraceae</taxon>
        <taxon>Conexibacter</taxon>
    </lineage>
</organism>
<dbReference type="NCBIfam" id="NF003766">
    <property type="entry name" value="PRK05362.1"/>
    <property type="match status" value="1"/>
</dbReference>
<evidence type="ECO:0000256" key="1">
    <source>
        <dbReference type="ARBA" id="ARBA00010373"/>
    </source>
</evidence>
<dbReference type="SUPFAM" id="SSF143856">
    <property type="entry name" value="DeoB insert domain-like"/>
    <property type="match status" value="1"/>
</dbReference>
<dbReference type="NCBIfam" id="TIGR01696">
    <property type="entry name" value="deoB"/>
    <property type="match status" value="1"/>
</dbReference>
<dbReference type="InterPro" id="IPR006124">
    <property type="entry name" value="Metalloenzyme"/>
</dbReference>
<dbReference type="HOGENOM" id="CLU_053861_0_0_11"/>